<evidence type="ECO:0000256" key="5">
    <source>
        <dbReference type="SAM" id="Coils"/>
    </source>
</evidence>
<keyword evidence="6" id="KW-1133">Transmembrane helix</keyword>
<feature type="coiled-coil region" evidence="5">
    <location>
        <begin position="218"/>
        <end position="245"/>
    </location>
</feature>
<feature type="transmembrane region" description="Helical" evidence="6">
    <location>
        <begin position="12"/>
        <end position="31"/>
    </location>
</feature>
<dbReference type="SMART" id="SM00448">
    <property type="entry name" value="REC"/>
    <property type="match status" value="1"/>
</dbReference>
<evidence type="ECO:0000256" key="1">
    <source>
        <dbReference type="ARBA" id="ARBA00000085"/>
    </source>
</evidence>
<dbReference type="CDD" id="cd16919">
    <property type="entry name" value="HATPase_CckA-like"/>
    <property type="match status" value="1"/>
</dbReference>
<evidence type="ECO:0000256" key="4">
    <source>
        <dbReference type="PROSITE-ProRule" id="PRU00169"/>
    </source>
</evidence>
<dbReference type="PANTHER" id="PTHR43065:SF49">
    <property type="entry name" value="HISTIDINE KINASE"/>
    <property type="match status" value="1"/>
</dbReference>
<dbReference type="InterPro" id="IPR011006">
    <property type="entry name" value="CheY-like_superfamily"/>
</dbReference>
<evidence type="ECO:0000256" key="3">
    <source>
        <dbReference type="ARBA" id="ARBA00022553"/>
    </source>
</evidence>
<dbReference type="Proteomes" id="UP000575241">
    <property type="component" value="Unassembled WGS sequence"/>
</dbReference>
<dbReference type="CDD" id="cd19410">
    <property type="entry name" value="HK9-like_sensor"/>
    <property type="match status" value="1"/>
</dbReference>
<dbReference type="CDD" id="cd00082">
    <property type="entry name" value="HisKA"/>
    <property type="match status" value="1"/>
</dbReference>
<dbReference type="PROSITE" id="PS50109">
    <property type="entry name" value="HIS_KIN"/>
    <property type="match status" value="1"/>
</dbReference>
<proteinExistence type="predicted"/>
<dbReference type="InterPro" id="IPR003661">
    <property type="entry name" value="HisK_dim/P_dom"/>
</dbReference>
<name>A0A7W7K3X3_9SPHN</name>
<dbReference type="InterPro" id="IPR036097">
    <property type="entry name" value="HisK_dim/P_sf"/>
</dbReference>
<dbReference type="Pfam" id="PF00072">
    <property type="entry name" value="Response_reg"/>
    <property type="match status" value="1"/>
</dbReference>
<dbReference type="Gene3D" id="3.40.50.2300">
    <property type="match status" value="1"/>
</dbReference>
<dbReference type="SUPFAM" id="SSF52172">
    <property type="entry name" value="CheY-like"/>
    <property type="match status" value="1"/>
</dbReference>
<feature type="modified residue" description="4-aspartylphosphate" evidence="4">
    <location>
        <position position="550"/>
    </location>
</feature>
<comment type="caution">
    <text evidence="9">The sequence shown here is derived from an EMBL/GenBank/DDBJ whole genome shotgun (WGS) entry which is preliminary data.</text>
</comment>
<feature type="domain" description="Histidine kinase" evidence="7">
    <location>
        <begin position="254"/>
        <end position="478"/>
    </location>
</feature>
<dbReference type="InterPro" id="IPR004358">
    <property type="entry name" value="Sig_transdc_His_kin-like_C"/>
</dbReference>
<organism evidence="9 10">
    <name type="scientific">Sphingomonas kyeonggiensis</name>
    <dbReference type="NCBI Taxonomy" id="1268553"/>
    <lineage>
        <taxon>Bacteria</taxon>
        <taxon>Pseudomonadati</taxon>
        <taxon>Pseudomonadota</taxon>
        <taxon>Alphaproteobacteria</taxon>
        <taxon>Sphingomonadales</taxon>
        <taxon>Sphingomonadaceae</taxon>
        <taxon>Sphingomonas</taxon>
    </lineage>
</organism>
<dbReference type="EMBL" id="JACHLN010000003">
    <property type="protein sequence ID" value="MBB4840592.1"/>
    <property type="molecule type" value="Genomic_DNA"/>
</dbReference>
<evidence type="ECO:0000259" key="8">
    <source>
        <dbReference type="PROSITE" id="PS50110"/>
    </source>
</evidence>
<dbReference type="PROSITE" id="PS50110">
    <property type="entry name" value="RESPONSE_REGULATORY"/>
    <property type="match status" value="1"/>
</dbReference>
<dbReference type="Pfam" id="PF02518">
    <property type="entry name" value="HATPase_c"/>
    <property type="match status" value="1"/>
</dbReference>
<dbReference type="AlphaFoldDB" id="A0A7W7K3X3"/>
<dbReference type="PANTHER" id="PTHR43065">
    <property type="entry name" value="SENSOR HISTIDINE KINASE"/>
    <property type="match status" value="1"/>
</dbReference>
<dbReference type="Pfam" id="PF05227">
    <property type="entry name" value="CHASE3"/>
    <property type="match status" value="1"/>
</dbReference>
<dbReference type="SUPFAM" id="SSF55874">
    <property type="entry name" value="ATPase domain of HSP90 chaperone/DNA topoisomerase II/histidine kinase"/>
    <property type="match status" value="1"/>
</dbReference>
<keyword evidence="5" id="KW-0175">Coiled coil</keyword>
<keyword evidence="3 4" id="KW-0597">Phosphoprotein</keyword>
<feature type="domain" description="Response regulatory" evidence="8">
    <location>
        <begin position="500"/>
        <end position="615"/>
    </location>
</feature>
<dbReference type="GO" id="GO:0000155">
    <property type="term" value="F:phosphorelay sensor kinase activity"/>
    <property type="evidence" value="ECO:0007669"/>
    <property type="project" value="InterPro"/>
</dbReference>
<keyword evidence="9" id="KW-0418">Kinase</keyword>
<dbReference type="InterPro" id="IPR005467">
    <property type="entry name" value="His_kinase_dom"/>
</dbReference>
<protein>
    <recommendedName>
        <fullName evidence="2">histidine kinase</fullName>
        <ecNumber evidence="2">2.7.13.3</ecNumber>
    </recommendedName>
</protein>
<dbReference type="Gene3D" id="3.30.565.10">
    <property type="entry name" value="Histidine kinase-like ATPase, C-terminal domain"/>
    <property type="match status" value="1"/>
</dbReference>
<dbReference type="RefSeq" id="WP_184169042.1">
    <property type="nucleotide sequence ID" value="NZ_JACHLN010000003.1"/>
</dbReference>
<feature type="transmembrane region" description="Helical" evidence="6">
    <location>
        <begin position="181"/>
        <end position="200"/>
    </location>
</feature>
<dbReference type="InterPro" id="IPR036890">
    <property type="entry name" value="HATPase_C_sf"/>
</dbReference>
<keyword evidence="6" id="KW-0812">Transmembrane</keyword>
<evidence type="ECO:0000259" key="7">
    <source>
        <dbReference type="PROSITE" id="PS50109"/>
    </source>
</evidence>
<comment type="catalytic activity">
    <reaction evidence="1">
        <text>ATP + protein L-histidine = ADP + protein N-phospho-L-histidine.</text>
        <dbReference type="EC" id="2.7.13.3"/>
    </reaction>
</comment>
<dbReference type="InterPro" id="IPR001789">
    <property type="entry name" value="Sig_transdc_resp-reg_receiver"/>
</dbReference>
<keyword evidence="10" id="KW-1185">Reference proteome</keyword>
<reference evidence="9 10" key="1">
    <citation type="submission" date="2020-08" db="EMBL/GenBank/DDBJ databases">
        <title>Functional genomics of gut bacteria from endangered species of beetles.</title>
        <authorList>
            <person name="Carlos-Shanley C."/>
        </authorList>
    </citation>
    <scope>NUCLEOTIDE SEQUENCE [LARGE SCALE GENOMIC DNA]</scope>
    <source>
        <strain evidence="9 10">S00224</strain>
    </source>
</reference>
<dbReference type="Pfam" id="PF00512">
    <property type="entry name" value="HisKA"/>
    <property type="match status" value="1"/>
</dbReference>
<dbReference type="SMART" id="SM00388">
    <property type="entry name" value="HisKA"/>
    <property type="match status" value="1"/>
</dbReference>
<keyword evidence="6" id="KW-0472">Membrane</keyword>
<evidence type="ECO:0000313" key="9">
    <source>
        <dbReference type="EMBL" id="MBB4840592.1"/>
    </source>
</evidence>
<dbReference type="InterPro" id="IPR003594">
    <property type="entry name" value="HATPase_dom"/>
</dbReference>
<dbReference type="Gene3D" id="1.10.287.130">
    <property type="match status" value="1"/>
</dbReference>
<dbReference type="SMART" id="SM00387">
    <property type="entry name" value="HATPase_c"/>
    <property type="match status" value="1"/>
</dbReference>
<gene>
    <name evidence="9" type="ORF">HNP52_003684</name>
</gene>
<accession>A0A7W7K3X3</accession>
<evidence type="ECO:0000256" key="6">
    <source>
        <dbReference type="SAM" id="Phobius"/>
    </source>
</evidence>
<dbReference type="EC" id="2.7.13.3" evidence="2"/>
<sequence length="619" mass="67289">MPRAPRDPGLVALLISFALLAAALIGAVFLVQGQRQSQRWVAHTLEVEEQLSSVLSVVQQAETGQRGYLITGNEAYLEPFTLGQQGLRSELDELHRLVADSPVESERAARLDTLATERLARLSQFIEMIRRGDAAGVTAGVKTGVGLNQMRQIRALILEMRAHEAALLAERNRHAALQTNLLLLWLALTAIGVAVVAFFVTRTAMRRTHAAVLARDAAEAAHDQLLAETEQREAAEAQLRQLGKMESIGQLTGGIAHDFNNMLAIVIGSLDMAKRRILKDPAKAAQSIDSALQGAERAAQLTSRLLAFARRQPLAPAALDVNRLVAGMSELLRRTIGETIRFETVLAGGLWPAFIDAGQLENALVNLCVNARDAIPEGGRLTIETANTHLDDAYASSHNEVVPGQYVMVSVTDSGSGMPEEVIERAFDPFFSTKEVGKGTGLGLSQVYGFVKQSGGHVKIYSEIGHGTILKLYLPRHFGEEDRRAVPAPEAELPQGKGEIILVVEDEEQVRIMSVDALRDLGYVVIHASGPTQALAMLDDHPSIDLLFTDIVMPDMTGATLAGRVRERLPQVPVLYTTGYTRNAIVHNGMLDHDVDFLAKPFSIGQLAAKVRQVLDRED</sequence>
<dbReference type="InterPro" id="IPR007891">
    <property type="entry name" value="CHASE3"/>
</dbReference>
<keyword evidence="9" id="KW-0808">Transferase</keyword>
<dbReference type="SUPFAM" id="SSF47384">
    <property type="entry name" value="Homodimeric domain of signal transducing histidine kinase"/>
    <property type="match status" value="1"/>
</dbReference>
<evidence type="ECO:0000256" key="2">
    <source>
        <dbReference type="ARBA" id="ARBA00012438"/>
    </source>
</evidence>
<dbReference type="PRINTS" id="PR00344">
    <property type="entry name" value="BCTRLSENSOR"/>
</dbReference>
<evidence type="ECO:0000313" key="10">
    <source>
        <dbReference type="Proteomes" id="UP000575241"/>
    </source>
</evidence>